<gene>
    <name evidence="8" type="primary">LOC114764513</name>
</gene>
<keyword evidence="9" id="KW-1185">Reference proteome</keyword>
<keyword evidence="2" id="KW-0732">Signal</keyword>
<evidence type="ECO:0000256" key="4">
    <source>
        <dbReference type="ARBA" id="ARBA00023180"/>
    </source>
</evidence>
<evidence type="ECO:0000313" key="8">
    <source>
        <dbReference type="Ensembl" id="ENSDCDP00010061197.1"/>
    </source>
</evidence>
<evidence type="ECO:0000313" key="9">
    <source>
        <dbReference type="Proteomes" id="UP000694580"/>
    </source>
</evidence>
<feature type="region of interest" description="Disordered" evidence="5">
    <location>
        <begin position="229"/>
        <end position="628"/>
    </location>
</feature>
<evidence type="ECO:0000256" key="6">
    <source>
        <dbReference type="SAM" id="Phobius"/>
    </source>
</evidence>
<dbReference type="InterPro" id="IPR013783">
    <property type="entry name" value="Ig-like_fold"/>
</dbReference>
<dbReference type="GeneTree" id="ENSGT00990000204406"/>
<dbReference type="GO" id="GO:0016020">
    <property type="term" value="C:membrane"/>
    <property type="evidence" value="ECO:0007669"/>
    <property type="project" value="UniProtKB-SubCell"/>
</dbReference>
<feature type="compositionally biased region" description="Polar residues" evidence="5">
    <location>
        <begin position="280"/>
        <end position="294"/>
    </location>
</feature>
<feature type="transmembrane region" description="Helical" evidence="6">
    <location>
        <begin position="200"/>
        <end position="223"/>
    </location>
</feature>
<organism evidence="8 9">
    <name type="scientific">Denticeps clupeoides</name>
    <name type="common">denticle herring</name>
    <dbReference type="NCBI Taxonomy" id="299321"/>
    <lineage>
        <taxon>Eukaryota</taxon>
        <taxon>Metazoa</taxon>
        <taxon>Chordata</taxon>
        <taxon>Craniata</taxon>
        <taxon>Vertebrata</taxon>
        <taxon>Euteleostomi</taxon>
        <taxon>Actinopterygii</taxon>
        <taxon>Neopterygii</taxon>
        <taxon>Teleostei</taxon>
        <taxon>Clupei</taxon>
        <taxon>Clupeiformes</taxon>
        <taxon>Denticipitoidei</taxon>
        <taxon>Denticipitidae</taxon>
        <taxon>Denticeps</taxon>
    </lineage>
</organism>
<reference evidence="8" key="2">
    <citation type="submission" date="2025-08" db="UniProtKB">
        <authorList>
            <consortium name="Ensembl"/>
        </authorList>
    </citation>
    <scope>IDENTIFICATION</scope>
</reference>
<dbReference type="PROSITE" id="PS50835">
    <property type="entry name" value="IG_LIKE"/>
    <property type="match status" value="1"/>
</dbReference>
<reference evidence="8 9" key="1">
    <citation type="submission" date="2020-06" db="EMBL/GenBank/DDBJ databases">
        <authorList>
            <consortium name="Wellcome Sanger Institute Data Sharing"/>
        </authorList>
    </citation>
    <scope>NUCLEOTIDE SEQUENCE [LARGE SCALE GENOMIC DNA]</scope>
</reference>
<evidence type="ECO:0000256" key="1">
    <source>
        <dbReference type="ARBA" id="ARBA00004370"/>
    </source>
</evidence>
<keyword evidence="6" id="KW-0812">Transmembrane</keyword>
<feature type="compositionally biased region" description="Basic and acidic residues" evidence="5">
    <location>
        <begin position="229"/>
        <end position="260"/>
    </location>
</feature>
<feature type="compositionally biased region" description="Basic and acidic residues" evidence="5">
    <location>
        <begin position="333"/>
        <end position="342"/>
    </location>
</feature>
<dbReference type="InterPro" id="IPR036179">
    <property type="entry name" value="Ig-like_dom_sf"/>
</dbReference>
<proteinExistence type="predicted"/>
<keyword evidence="6" id="KW-1133">Transmembrane helix</keyword>
<keyword evidence="3 6" id="KW-0472">Membrane</keyword>
<dbReference type="SUPFAM" id="SSF48726">
    <property type="entry name" value="Immunoglobulin"/>
    <property type="match status" value="1"/>
</dbReference>
<dbReference type="InterPro" id="IPR015631">
    <property type="entry name" value="CD2/SLAM_rcpt"/>
</dbReference>
<evidence type="ECO:0000256" key="3">
    <source>
        <dbReference type="ARBA" id="ARBA00023136"/>
    </source>
</evidence>
<feature type="compositionally biased region" description="Basic and acidic residues" evidence="5">
    <location>
        <begin position="583"/>
        <end position="598"/>
    </location>
</feature>
<comment type="subcellular location">
    <subcellularLocation>
        <location evidence="1">Membrane</location>
    </subcellularLocation>
</comment>
<dbReference type="AlphaFoldDB" id="A0AAY4EU43"/>
<feature type="domain" description="Ig-like" evidence="7">
    <location>
        <begin position="118"/>
        <end position="187"/>
    </location>
</feature>
<dbReference type="Proteomes" id="UP000694580">
    <property type="component" value="Chromosome 15"/>
</dbReference>
<feature type="compositionally biased region" description="Polar residues" evidence="5">
    <location>
        <begin position="600"/>
        <end position="613"/>
    </location>
</feature>
<dbReference type="Ensembl" id="ENSDCDT00010071960.1">
    <property type="protein sequence ID" value="ENSDCDP00010061197.1"/>
    <property type="gene ID" value="ENSDCDG00010033829.1"/>
</dbReference>
<name>A0AAY4EU43_9TELE</name>
<feature type="compositionally biased region" description="Polar residues" evidence="5">
    <location>
        <begin position="421"/>
        <end position="432"/>
    </location>
</feature>
<keyword evidence="4" id="KW-0325">Glycoprotein</keyword>
<feature type="compositionally biased region" description="Polar residues" evidence="5">
    <location>
        <begin position="303"/>
        <end position="321"/>
    </location>
</feature>
<accession>A0AAY4EU43</accession>
<protein>
    <recommendedName>
        <fullName evidence="7">Ig-like domain-containing protein</fullName>
    </recommendedName>
</protein>
<dbReference type="PANTHER" id="PTHR12080">
    <property type="entry name" value="SIGNALING LYMPHOCYTIC ACTIVATION MOLECULE"/>
    <property type="match status" value="1"/>
</dbReference>
<sequence length="628" mass="69959">MNFYIIPSVCIILQAASGAASDILHAETNRNLLLYPNIRGNKEYILWKHKGNKMVEWDRTRPRISEYLQFKQRTQLNTETGDVTVSRVTPADSGLYEAEIIIDRKIKRFTQQVDVIDPVRNTSISCNKTGSTVTLLCEAEGPLLSYSWTGPGLQNPENRNPIQISGENLGSSYTCVVKNPVSEEKKSYPAGDCSTKERTALHAGSVVGCLLLLVSVLVGLLVYKRLKSRRDQANKESDEERSQYNQDMDHVQEGEEERLLKQPGKKKEVKQKHGGEGENETIQPDTKTNLQSQVRGGEDVDKSSSSINVDLSMIKQGNTENNIRKYEAMSPEKLIDKSDLKPHVQPPPARREEVRSADETSEPVRQELEDKNQQPNKDTDTSDENEGKKKTNKQDSAEDETRSSETLTKETPYSMAKTESAEQQEQKTPSDNQTEERNDQQSPNKQEHTPQPGMTKSPVKEAGGEEDQDVEAAPIKVADPDRQSPQPAAHGGESQSECEEENPKTSIKSAKICHFNSVCRDDKEAPQTKYPTKPLRSGLLRSPGKDQHEDAAAQPEPGASEDTRQSDKRAKKSKPPLPPKPQVKKEHHDVQVKEKEEATSEGQTESLQANTDNGDAAVDESKQSSTSR</sequence>
<dbReference type="PANTHER" id="PTHR12080:SF55">
    <property type="entry name" value="LYMPHOCYTE FUNCTION-ASSOCIATED ANTIGEN 3"/>
    <property type="match status" value="1"/>
</dbReference>
<evidence type="ECO:0000256" key="5">
    <source>
        <dbReference type="SAM" id="MobiDB-lite"/>
    </source>
</evidence>
<reference evidence="8" key="3">
    <citation type="submission" date="2025-09" db="UniProtKB">
        <authorList>
            <consortium name="Ensembl"/>
        </authorList>
    </citation>
    <scope>IDENTIFICATION</scope>
</reference>
<dbReference type="InterPro" id="IPR007110">
    <property type="entry name" value="Ig-like_dom"/>
</dbReference>
<evidence type="ECO:0000256" key="2">
    <source>
        <dbReference type="ARBA" id="ARBA00022729"/>
    </source>
</evidence>
<evidence type="ECO:0000259" key="7">
    <source>
        <dbReference type="PROSITE" id="PS50835"/>
    </source>
</evidence>
<dbReference type="Gene3D" id="2.60.40.10">
    <property type="entry name" value="Immunoglobulins"/>
    <property type="match status" value="2"/>
</dbReference>
<feature type="compositionally biased region" description="Basic and acidic residues" evidence="5">
    <location>
        <begin position="349"/>
        <end position="403"/>
    </location>
</feature>